<accession>A0AAE0Z2U3</accession>
<name>A0AAE0Z2U3_9GAST</name>
<proteinExistence type="predicted"/>
<protein>
    <submittedName>
        <fullName evidence="2">Uncharacterized protein</fullName>
    </submittedName>
</protein>
<gene>
    <name evidence="2" type="ORF">RRG08_034685</name>
</gene>
<keyword evidence="3" id="KW-1185">Reference proteome</keyword>
<organism evidence="2 3">
    <name type="scientific">Elysia crispata</name>
    <name type="common">lettuce slug</name>
    <dbReference type="NCBI Taxonomy" id="231223"/>
    <lineage>
        <taxon>Eukaryota</taxon>
        <taxon>Metazoa</taxon>
        <taxon>Spiralia</taxon>
        <taxon>Lophotrochozoa</taxon>
        <taxon>Mollusca</taxon>
        <taxon>Gastropoda</taxon>
        <taxon>Heterobranchia</taxon>
        <taxon>Euthyneura</taxon>
        <taxon>Panpulmonata</taxon>
        <taxon>Sacoglossa</taxon>
        <taxon>Placobranchoidea</taxon>
        <taxon>Plakobranchidae</taxon>
        <taxon>Elysia</taxon>
    </lineage>
</organism>
<comment type="caution">
    <text evidence="2">The sequence shown here is derived from an EMBL/GenBank/DDBJ whole genome shotgun (WGS) entry which is preliminary data.</text>
</comment>
<dbReference type="Proteomes" id="UP001283361">
    <property type="component" value="Unassembled WGS sequence"/>
</dbReference>
<evidence type="ECO:0000313" key="3">
    <source>
        <dbReference type="Proteomes" id="UP001283361"/>
    </source>
</evidence>
<reference evidence="2" key="1">
    <citation type="journal article" date="2023" name="G3 (Bethesda)">
        <title>A reference genome for the long-term kleptoplast-retaining sea slug Elysia crispata morphotype clarki.</title>
        <authorList>
            <person name="Eastman K.E."/>
            <person name="Pendleton A.L."/>
            <person name="Shaikh M.A."/>
            <person name="Suttiyut T."/>
            <person name="Ogas R."/>
            <person name="Tomko P."/>
            <person name="Gavelis G."/>
            <person name="Widhalm J.R."/>
            <person name="Wisecaver J.H."/>
        </authorList>
    </citation>
    <scope>NUCLEOTIDE SEQUENCE</scope>
    <source>
        <strain evidence="2">ECLA1</strain>
    </source>
</reference>
<dbReference type="EMBL" id="JAWDGP010004939">
    <property type="protein sequence ID" value="KAK3760842.1"/>
    <property type="molecule type" value="Genomic_DNA"/>
</dbReference>
<dbReference type="AlphaFoldDB" id="A0AAE0Z2U3"/>
<feature type="region of interest" description="Disordered" evidence="1">
    <location>
        <begin position="70"/>
        <end position="93"/>
    </location>
</feature>
<evidence type="ECO:0000313" key="2">
    <source>
        <dbReference type="EMBL" id="KAK3760842.1"/>
    </source>
</evidence>
<evidence type="ECO:0000256" key="1">
    <source>
        <dbReference type="SAM" id="MobiDB-lite"/>
    </source>
</evidence>
<sequence>MCSACRARLLSLGKTVFAAQKLFVSPLCVKEAFVQRDFGQWRQLRRERSTPNDTVTQYLGESRVQPDTACAMQRSRPGRLSADKNSRVSSQQERAGQAVFDKYDIYGDKKSCRNMCSLTLNIKGGLPCRATVSRICSCLMG</sequence>